<name>A0AAQ3NXL9_VIGMU</name>
<accession>A0AAQ3NXL9</accession>
<reference evidence="1 2" key="1">
    <citation type="journal article" date="2023" name="Life. Sci Alliance">
        <title>Evolutionary insights into 3D genome organization and epigenetic landscape of Vigna mungo.</title>
        <authorList>
            <person name="Junaid A."/>
            <person name="Singh B."/>
            <person name="Bhatia S."/>
        </authorList>
    </citation>
    <scope>NUCLEOTIDE SEQUENCE [LARGE SCALE GENOMIC DNA]</scope>
    <source>
        <strain evidence="1">Urdbean</strain>
    </source>
</reference>
<dbReference type="Proteomes" id="UP001374535">
    <property type="component" value="Chromosome 3"/>
</dbReference>
<keyword evidence="2" id="KW-1185">Reference proteome</keyword>
<protein>
    <submittedName>
        <fullName evidence="1">Uncharacterized protein</fullName>
    </submittedName>
</protein>
<organism evidence="1 2">
    <name type="scientific">Vigna mungo</name>
    <name type="common">Black gram</name>
    <name type="synonym">Phaseolus mungo</name>
    <dbReference type="NCBI Taxonomy" id="3915"/>
    <lineage>
        <taxon>Eukaryota</taxon>
        <taxon>Viridiplantae</taxon>
        <taxon>Streptophyta</taxon>
        <taxon>Embryophyta</taxon>
        <taxon>Tracheophyta</taxon>
        <taxon>Spermatophyta</taxon>
        <taxon>Magnoliopsida</taxon>
        <taxon>eudicotyledons</taxon>
        <taxon>Gunneridae</taxon>
        <taxon>Pentapetalae</taxon>
        <taxon>rosids</taxon>
        <taxon>fabids</taxon>
        <taxon>Fabales</taxon>
        <taxon>Fabaceae</taxon>
        <taxon>Papilionoideae</taxon>
        <taxon>50 kb inversion clade</taxon>
        <taxon>NPAAA clade</taxon>
        <taxon>indigoferoid/millettioid clade</taxon>
        <taxon>Phaseoleae</taxon>
        <taxon>Vigna</taxon>
    </lineage>
</organism>
<dbReference type="AlphaFoldDB" id="A0AAQ3NXL9"/>
<evidence type="ECO:0000313" key="1">
    <source>
        <dbReference type="EMBL" id="WVZ17735.1"/>
    </source>
</evidence>
<proteinExistence type="predicted"/>
<gene>
    <name evidence="1" type="ORF">V8G54_010717</name>
</gene>
<sequence>MHRSHSLPSANQAISCKNVHQLRLCSLSQPCLIHPCCSVKQDQYTTLYPFWNSCMRWHNPLPTPQRNSLPPQKKPLRLHLFWRKTFSIQDPFFALEAVLWSSQPCQANQAKGSTQCSTLCLRELWIFPGCTYRRD</sequence>
<evidence type="ECO:0000313" key="2">
    <source>
        <dbReference type="Proteomes" id="UP001374535"/>
    </source>
</evidence>
<dbReference type="EMBL" id="CP144698">
    <property type="protein sequence ID" value="WVZ17735.1"/>
    <property type="molecule type" value="Genomic_DNA"/>
</dbReference>